<gene>
    <name evidence="2" type="ORF">Lboz_1086</name>
</gene>
<organism evidence="2 3">
    <name type="scientific">Legionella bozemanae</name>
    <name type="common">Fluoribacter bozemanae</name>
    <dbReference type="NCBI Taxonomy" id="447"/>
    <lineage>
        <taxon>Bacteria</taxon>
        <taxon>Pseudomonadati</taxon>
        <taxon>Pseudomonadota</taxon>
        <taxon>Gammaproteobacteria</taxon>
        <taxon>Legionellales</taxon>
        <taxon>Legionellaceae</taxon>
        <taxon>Legionella</taxon>
    </lineage>
</organism>
<name>A0A0W0RVN7_LEGBO</name>
<dbReference type="AlphaFoldDB" id="A0A0W0RVN7"/>
<sequence>MKIDDQSNYLEFPGVTIIADAGQTNQKLWQDIYYFLKNTSVLCNYFSPLPYQSYHMTTCNLYTQQETPENWLSFISKKLTIFQKMNKRLLELNFNISISVEAVNYFSELQLILSIPSEQQTIIQQFAEEFGLKNKIPTVFHITLAYGYREIEDEQVFKEIKNKMEELLKICQQYEQKIILSPPKLCFFRSMEQFIPWDGAINPFIVKSSANPLRLFSSEKGMQKNEVAKPSFCITM</sequence>
<proteinExistence type="predicted"/>
<dbReference type="InterPro" id="IPR009097">
    <property type="entry name" value="Cyclic_Pdiesterase"/>
</dbReference>
<reference evidence="2 3" key="1">
    <citation type="submission" date="2015-11" db="EMBL/GenBank/DDBJ databases">
        <title>Genomic analysis of 38 Legionella species identifies large and diverse effector repertoires.</title>
        <authorList>
            <person name="Burstein D."/>
            <person name="Amaro F."/>
            <person name="Zusman T."/>
            <person name="Lifshitz Z."/>
            <person name="Cohen O."/>
            <person name="Gilbert J.A."/>
            <person name="Pupko T."/>
            <person name="Shuman H.A."/>
            <person name="Segal G."/>
        </authorList>
    </citation>
    <scope>NUCLEOTIDE SEQUENCE [LARGE SCALE GENOMIC DNA]</scope>
    <source>
        <strain evidence="2 3">WIGA</strain>
    </source>
</reference>
<evidence type="ECO:0000313" key="2">
    <source>
        <dbReference type="EMBL" id="KTC75099.1"/>
    </source>
</evidence>
<evidence type="ECO:0000259" key="1">
    <source>
        <dbReference type="Pfam" id="PF08975"/>
    </source>
</evidence>
<dbReference type="Proteomes" id="UP000054695">
    <property type="component" value="Unassembled WGS sequence"/>
</dbReference>
<dbReference type="STRING" id="447.Lboz_1086"/>
<dbReference type="InterPro" id="IPR015069">
    <property type="entry name" value="2H-PEstase_DUF1868"/>
</dbReference>
<dbReference type="SUPFAM" id="SSF55144">
    <property type="entry name" value="LigT-like"/>
    <property type="match status" value="1"/>
</dbReference>
<dbReference type="RefSeq" id="WP_058458764.1">
    <property type="nucleotide sequence ID" value="NZ_CAAAIY010000004.1"/>
</dbReference>
<keyword evidence="3" id="KW-1185">Reference proteome</keyword>
<protein>
    <recommendedName>
        <fullName evidence="1">DUF1868 domain-containing protein</fullName>
    </recommendedName>
</protein>
<dbReference type="EMBL" id="LNXU01000012">
    <property type="protein sequence ID" value="KTC75099.1"/>
    <property type="molecule type" value="Genomic_DNA"/>
</dbReference>
<dbReference type="Gene3D" id="3.90.1140.10">
    <property type="entry name" value="Cyclic phosphodiesterase"/>
    <property type="match status" value="1"/>
</dbReference>
<comment type="caution">
    <text evidence="2">The sequence shown here is derived from an EMBL/GenBank/DDBJ whole genome shotgun (WGS) entry which is preliminary data.</text>
</comment>
<dbReference type="OrthoDB" id="5649953at2"/>
<feature type="domain" description="DUF1868" evidence="1">
    <location>
        <begin position="3"/>
        <end position="88"/>
    </location>
</feature>
<dbReference type="PATRIC" id="fig|447.4.peg.1166"/>
<accession>A0A0W0RVN7</accession>
<dbReference type="Pfam" id="PF08975">
    <property type="entry name" value="2H-phosphodiest"/>
    <property type="match status" value="1"/>
</dbReference>
<evidence type="ECO:0000313" key="3">
    <source>
        <dbReference type="Proteomes" id="UP000054695"/>
    </source>
</evidence>